<dbReference type="PANTHER" id="PTHR13317:SF4">
    <property type="entry name" value="TRANSMEMBRANE ANTERIOR POSTERIOR TRANSFORMATION PROTEIN 1 HOMOLOG"/>
    <property type="match status" value="1"/>
</dbReference>
<keyword evidence="5 6" id="KW-0472">Membrane</keyword>
<dbReference type="EMBL" id="FQNF01000004">
    <property type="protein sequence ID" value="SGZ38128.1"/>
    <property type="molecule type" value="Genomic_DNA"/>
</dbReference>
<feature type="transmembrane region" description="Helical" evidence="6">
    <location>
        <begin position="158"/>
        <end position="179"/>
    </location>
</feature>
<reference evidence="8" key="1">
    <citation type="submission" date="2016-11" db="EMBL/GenBank/DDBJ databases">
        <authorList>
            <person name="Guldener U."/>
        </authorList>
    </citation>
    <scope>NUCLEOTIDE SEQUENCE [LARGE SCALE GENOMIC DNA]</scope>
</reference>
<feature type="transmembrane region" description="Helical" evidence="6">
    <location>
        <begin position="273"/>
        <end position="295"/>
    </location>
</feature>
<feature type="transmembrane region" description="Helical" evidence="6">
    <location>
        <begin position="199"/>
        <end position="223"/>
    </location>
</feature>
<keyword evidence="3 6" id="KW-0812">Transmembrane</keyword>
<evidence type="ECO:0000256" key="2">
    <source>
        <dbReference type="ARBA" id="ARBA00008803"/>
    </source>
</evidence>
<evidence type="ECO:0000256" key="6">
    <source>
        <dbReference type="SAM" id="Phobius"/>
    </source>
</evidence>
<feature type="transmembrane region" description="Helical" evidence="6">
    <location>
        <begin position="80"/>
        <end position="107"/>
    </location>
</feature>
<accession>A0A1L0AVJ2</accession>
<evidence type="ECO:0000256" key="5">
    <source>
        <dbReference type="ARBA" id="ARBA00023136"/>
    </source>
</evidence>
<organism evidence="7 8">
    <name type="scientific">Hanseniaspora guilliermondii</name>
    <dbReference type="NCBI Taxonomy" id="56406"/>
    <lineage>
        <taxon>Eukaryota</taxon>
        <taxon>Fungi</taxon>
        <taxon>Dikarya</taxon>
        <taxon>Ascomycota</taxon>
        <taxon>Saccharomycotina</taxon>
        <taxon>Saccharomycetes</taxon>
        <taxon>Saccharomycodales</taxon>
        <taxon>Saccharomycodaceae</taxon>
        <taxon>Hanseniaspora</taxon>
    </lineage>
</organism>
<comment type="similarity">
    <text evidence="2">Belongs to the TAPT1 family.</text>
</comment>
<dbReference type="OrthoDB" id="5376140at2759"/>
<evidence type="ECO:0000256" key="1">
    <source>
        <dbReference type="ARBA" id="ARBA00004141"/>
    </source>
</evidence>
<evidence type="ECO:0000256" key="4">
    <source>
        <dbReference type="ARBA" id="ARBA00022989"/>
    </source>
</evidence>
<dbReference type="AlphaFoldDB" id="A0A1L0AVJ2"/>
<evidence type="ECO:0000313" key="8">
    <source>
        <dbReference type="Proteomes" id="UP000183365"/>
    </source>
</evidence>
<gene>
    <name evidence="7" type="ORF">HGUI_00328</name>
</gene>
<comment type="subcellular location">
    <subcellularLocation>
        <location evidence="1">Membrane</location>
        <topology evidence="1">Multi-pass membrane protein</topology>
    </subcellularLocation>
</comment>
<feature type="transmembrane region" description="Helical" evidence="6">
    <location>
        <begin position="119"/>
        <end position="138"/>
    </location>
</feature>
<feature type="transmembrane region" description="Helical" evidence="6">
    <location>
        <begin position="363"/>
        <end position="381"/>
    </location>
</feature>
<sequence>MSKRRKKENKEKKPVDIEVKNVNIITEEKLSSFKNTTSLILNGFHREINTSDEEIAYTDEEKKLTLWEKYNVKVFVQYEYTMIISILLQLNTLLLNLMMPIVNILLIKRKRNKLNNYRNLKLHILNFMKIIIISHIIINQVDTSRLYHLIKLQSYMKIFALINFLQMIEKLTSTILVDITTEQKNTEKSKGKNNIILDFFIQLPILFLNSLVIIMQALTYNVIINSKGNSKLNTLLITISFNKLKSSTFKRFNGSSLFQVILQDGNDRFQLNVALFIVLIKNYFHFNKILILILVTTTTDWIQQIFIVRYNNIEIDVYNTYKEVLMQDYLKNGIIKRFGMPVDGHIVGCIVLLYRRNISFKSWGLFMILFVVTKVACLYILERLLNVYECTNVKGIDKNITRFIRGLPKETDVSVESMSKVIRYQMNGKKIF</sequence>
<dbReference type="InterPro" id="IPR008010">
    <property type="entry name" value="Tatp1"/>
</dbReference>
<name>A0A1L0AVJ2_9ASCO</name>
<keyword evidence="4 6" id="KW-1133">Transmembrane helix</keyword>
<dbReference type="GO" id="GO:0005789">
    <property type="term" value="C:endoplasmic reticulum membrane"/>
    <property type="evidence" value="ECO:0007669"/>
    <property type="project" value="TreeGrafter"/>
</dbReference>
<proteinExistence type="inferred from homology"/>
<dbReference type="VEuPathDB" id="FungiDB:HGUI_00328"/>
<dbReference type="Pfam" id="PF05346">
    <property type="entry name" value="DUF747"/>
    <property type="match status" value="1"/>
</dbReference>
<evidence type="ECO:0000256" key="3">
    <source>
        <dbReference type="ARBA" id="ARBA00022692"/>
    </source>
</evidence>
<protein>
    <submittedName>
        <fullName evidence="7">Uncharacterized protein</fullName>
    </submittedName>
</protein>
<dbReference type="PANTHER" id="PTHR13317">
    <property type="entry name" value="TRANSMEMBRANE ANTERIOR POSTERIOR TRANSFORMATION PROTEIN 1 HOMOLOG"/>
    <property type="match status" value="1"/>
</dbReference>
<evidence type="ECO:0000313" key="7">
    <source>
        <dbReference type="EMBL" id="SGZ38128.1"/>
    </source>
</evidence>
<dbReference type="Proteomes" id="UP000183365">
    <property type="component" value="Unassembled WGS sequence"/>
</dbReference>
<keyword evidence="8" id="KW-1185">Reference proteome</keyword>